<proteinExistence type="predicted"/>
<dbReference type="STRING" id="112413.SAMN05421854_1011434"/>
<evidence type="ECO:0000313" key="2">
    <source>
        <dbReference type="Proteomes" id="UP000199137"/>
    </source>
</evidence>
<protein>
    <submittedName>
        <fullName evidence="1">Uncharacterized protein</fullName>
    </submittedName>
</protein>
<dbReference type="Proteomes" id="UP000199137">
    <property type="component" value="Unassembled WGS sequence"/>
</dbReference>
<name>A0A1I5G492_9PSEU</name>
<sequence length="40" mass="4441">MDVERFGLPPDARLTEKPLLPKPVRDAKIAHAAGDWQPTC</sequence>
<organism evidence="1 2">
    <name type="scientific">Amycolatopsis rubida</name>
    <dbReference type="NCBI Taxonomy" id="112413"/>
    <lineage>
        <taxon>Bacteria</taxon>
        <taxon>Bacillati</taxon>
        <taxon>Actinomycetota</taxon>
        <taxon>Actinomycetes</taxon>
        <taxon>Pseudonocardiales</taxon>
        <taxon>Pseudonocardiaceae</taxon>
        <taxon>Amycolatopsis</taxon>
    </lineage>
</organism>
<dbReference type="AlphaFoldDB" id="A0A1I5G492"/>
<dbReference type="RefSeq" id="WP_280142714.1">
    <property type="nucleotide sequence ID" value="NZ_FOWC01000001.1"/>
</dbReference>
<reference evidence="1 2" key="1">
    <citation type="submission" date="2016-10" db="EMBL/GenBank/DDBJ databases">
        <authorList>
            <person name="de Groot N.N."/>
        </authorList>
    </citation>
    <scope>NUCLEOTIDE SEQUENCE [LARGE SCALE GENOMIC DNA]</scope>
    <source>
        <strain evidence="1 2">DSM 44637</strain>
    </source>
</reference>
<dbReference type="EMBL" id="FOWC01000001">
    <property type="protein sequence ID" value="SFO30868.1"/>
    <property type="molecule type" value="Genomic_DNA"/>
</dbReference>
<gene>
    <name evidence="1" type="ORF">SAMN05421854_1011434</name>
</gene>
<accession>A0A1I5G492</accession>
<evidence type="ECO:0000313" key="1">
    <source>
        <dbReference type="EMBL" id="SFO30868.1"/>
    </source>
</evidence>